<feature type="transmembrane region" description="Helical" evidence="7">
    <location>
        <begin position="159"/>
        <end position="178"/>
    </location>
</feature>
<keyword evidence="3" id="KW-0808">Transferase</keyword>
<evidence type="ECO:0000256" key="1">
    <source>
        <dbReference type="ARBA" id="ARBA00004651"/>
    </source>
</evidence>
<dbReference type="InterPro" id="IPR058130">
    <property type="entry name" value="PEA_transf_C"/>
</dbReference>
<evidence type="ECO:0000256" key="4">
    <source>
        <dbReference type="ARBA" id="ARBA00022692"/>
    </source>
</evidence>
<dbReference type="GO" id="GO:0016787">
    <property type="term" value="F:hydrolase activity"/>
    <property type="evidence" value="ECO:0007669"/>
    <property type="project" value="UniProtKB-KW"/>
</dbReference>
<feature type="domain" description="Sulfatase N-terminal" evidence="8">
    <location>
        <begin position="234"/>
        <end position="509"/>
    </location>
</feature>
<evidence type="ECO:0000256" key="7">
    <source>
        <dbReference type="SAM" id="Phobius"/>
    </source>
</evidence>
<organism evidence="9 10">
    <name type="scientific">Rhizobium setariae</name>
    <dbReference type="NCBI Taxonomy" id="2801340"/>
    <lineage>
        <taxon>Bacteria</taxon>
        <taxon>Pseudomonadati</taxon>
        <taxon>Pseudomonadota</taxon>
        <taxon>Alphaproteobacteria</taxon>
        <taxon>Hyphomicrobiales</taxon>
        <taxon>Rhizobiaceae</taxon>
        <taxon>Rhizobium/Agrobacterium group</taxon>
        <taxon>Rhizobium</taxon>
    </lineage>
</organism>
<evidence type="ECO:0000313" key="10">
    <source>
        <dbReference type="Proteomes" id="UP000633219"/>
    </source>
</evidence>
<keyword evidence="5 7" id="KW-1133">Transmembrane helix</keyword>
<keyword evidence="6 7" id="KW-0472">Membrane</keyword>
<keyword evidence="9" id="KW-0378">Hydrolase</keyword>
<proteinExistence type="predicted"/>
<keyword evidence="4 7" id="KW-0812">Transmembrane</keyword>
<comment type="subcellular location">
    <subcellularLocation>
        <location evidence="1">Cell membrane</location>
        <topology evidence="1">Multi-pass membrane protein</topology>
    </subcellularLocation>
</comment>
<feature type="transmembrane region" description="Helical" evidence="7">
    <location>
        <begin position="73"/>
        <end position="95"/>
    </location>
</feature>
<dbReference type="GO" id="GO:0005886">
    <property type="term" value="C:plasma membrane"/>
    <property type="evidence" value="ECO:0007669"/>
    <property type="project" value="UniProtKB-SubCell"/>
</dbReference>
<dbReference type="AlphaFoldDB" id="A0A936YKE3"/>
<dbReference type="InterPro" id="IPR017850">
    <property type="entry name" value="Alkaline_phosphatase_core_sf"/>
</dbReference>
<reference evidence="9" key="1">
    <citation type="submission" date="2021-01" db="EMBL/GenBank/DDBJ databases">
        <title>Rhizobium sp. strain KVB221 16S ribosomal RNA gene Genome sequencing and assembly.</title>
        <authorList>
            <person name="Kang M."/>
        </authorList>
    </citation>
    <scope>NUCLEOTIDE SEQUENCE</scope>
    <source>
        <strain evidence="9">KVB221</strain>
    </source>
</reference>
<dbReference type="InterPro" id="IPR000917">
    <property type="entry name" value="Sulfatase_N"/>
</dbReference>
<feature type="transmembrane region" description="Helical" evidence="7">
    <location>
        <begin position="128"/>
        <end position="147"/>
    </location>
</feature>
<comment type="caution">
    <text evidence="9">The sequence shown here is derived from an EMBL/GenBank/DDBJ whole genome shotgun (WGS) entry which is preliminary data.</text>
</comment>
<dbReference type="Pfam" id="PF00884">
    <property type="entry name" value="Sulfatase"/>
    <property type="match status" value="1"/>
</dbReference>
<dbReference type="GO" id="GO:0009244">
    <property type="term" value="P:lipopolysaccharide core region biosynthetic process"/>
    <property type="evidence" value="ECO:0007669"/>
    <property type="project" value="TreeGrafter"/>
</dbReference>
<protein>
    <submittedName>
        <fullName evidence="9">Sulfatase-like hydrolase/transferase</fullName>
    </submittedName>
</protein>
<dbReference type="Gene3D" id="3.40.720.10">
    <property type="entry name" value="Alkaline Phosphatase, subunit A"/>
    <property type="match status" value="1"/>
</dbReference>
<evidence type="ECO:0000256" key="6">
    <source>
        <dbReference type="ARBA" id="ARBA00023136"/>
    </source>
</evidence>
<dbReference type="SUPFAM" id="SSF53649">
    <property type="entry name" value="Alkaline phosphatase-like"/>
    <property type="match status" value="1"/>
</dbReference>
<feature type="transmembrane region" description="Helical" evidence="7">
    <location>
        <begin position="46"/>
        <end position="66"/>
    </location>
</feature>
<name>A0A936YKE3_9HYPH</name>
<keyword evidence="2" id="KW-1003">Cell membrane</keyword>
<evidence type="ECO:0000259" key="8">
    <source>
        <dbReference type="Pfam" id="PF00884"/>
    </source>
</evidence>
<dbReference type="PANTHER" id="PTHR30443:SF2">
    <property type="entry name" value="PHOSPHOETHANOLAMINE TRANSFERASE EPTC"/>
    <property type="match status" value="1"/>
</dbReference>
<dbReference type="Proteomes" id="UP000633219">
    <property type="component" value="Unassembled WGS sequence"/>
</dbReference>
<evidence type="ECO:0000256" key="3">
    <source>
        <dbReference type="ARBA" id="ARBA00022679"/>
    </source>
</evidence>
<dbReference type="RefSeq" id="WP_201655704.1">
    <property type="nucleotide sequence ID" value="NZ_JAEQNC010000004.1"/>
</dbReference>
<evidence type="ECO:0000313" key="9">
    <source>
        <dbReference type="EMBL" id="MBL0371935.1"/>
    </source>
</evidence>
<evidence type="ECO:0000256" key="2">
    <source>
        <dbReference type="ARBA" id="ARBA00022475"/>
    </source>
</evidence>
<dbReference type="GO" id="GO:0016776">
    <property type="term" value="F:phosphotransferase activity, phosphate group as acceptor"/>
    <property type="evidence" value="ECO:0007669"/>
    <property type="project" value="TreeGrafter"/>
</dbReference>
<gene>
    <name evidence="9" type="ORF">JJB09_07840</name>
</gene>
<dbReference type="EMBL" id="JAEQNC010000004">
    <property type="protein sequence ID" value="MBL0371935.1"/>
    <property type="molecule type" value="Genomic_DNA"/>
</dbReference>
<feature type="transmembrane region" description="Helical" evidence="7">
    <location>
        <begin position="15"/>
        <end position="34"/>
    </location>
</feature>
<keyword evidence="10" id="KW-1185">Reference proteome</keyword>
<dbReference type="InterPro" id="IPR040423">
    <property type="entry name" value="PEA_transferase"/>
</dbReference>
<accession>A0A936YKE3</accession>
<sequence>MASLPASIRWLTTNVFLRFAIAFVGLYALIYFILHISGAPTRVASVNGLSVLFMAMPAWGLSIVASRYARYGYALYFVWALIWVVDFAAVSFTIARYGLALESPVVVEAVSNANINETTEYLGETLPLLIPMMFLVPAIAYLFMRLMRGFGRQLEKLSMPRWTAIVVGLTLIILPLAYHSNNVVARADPVTRWAKFYKDLRAQEAARVELVAARGEAVKKVDSWEPRYAGPQEKTVVFVIGESSNKSDWSLFGYERKTTPLLEAMRDRLVLFPDTVSSFGSTIVEVTRLLTGASHSIGGKWKTEPDVILLAKAAGYKVFWLSNQNDFYLNTVFGKEADYFKLVNHGLGQRSDTSIDENLLPEVDKALGDPAKLKFIIIHSIGSHQHYSLRYPPAFAKFDNVDDAVSKAMAEKWGKLRDARNTYDNTILYTDFFLSSVIGQLDKVSNPNAEMLYVSDHAQDVGHFTSMWGHQFKFESGFTVPMFLWTKSDAALLANKQALENRPYQTDELDWTLLSMLGVKTRYDMPQFNLLGPNFKPWERIIDKRPYIPGRSHIAEPAGG</sequence>
<evidence type="ECO:0000256" key="5">
    <source>
        <dbReference type="ARBA" id="ARBA00022989"/>
    </source>
</evidence>
<dbReference type="PANTHER" id="PTHR30443">
    <property type="entry name" value="INNER MEMBRANE PROTEIN"/>
    <property type="match status" value="1"/>
</dbReference>
<dbReference type="CDD" id="cd16017">
    <property type="entry name" value="LptA"/>
    <property type="match status" value="1"/>
</dbReference>